<dbReference type="InterPro" id="IPR004408">
    <property type="entry name" value="Biotin_CoA_COase_ligase"/>
</dbReference>
<evidence type="ECO:0000259" key="6">
    <source>
        <dbReference type="PROSITE" id="PS51733"/>
    </source>
</evidence>
<dbReference type="PANTHER" id="PTHR12835">
    <property type="entry name" value="BIOTIN PROTEIN LIGASE"/>
    <property type="match status" value="1"/>
</dbReference>
<keyword evidence="1 7" id="KW-0436">Ligase</keyword>
<dbReference type="PANTHER" id="PTHR12835:SF5">
    <property type="entry name" value="BIOTIN--PROTEIN LIGASE"/>
    <property type="match status" value="1"/>
</dbReference>
<evidence type="ECO:0000256" key="2">
    <source>
        <dbReference type="ARBA" id="ARBA00022741"/>
    </source>
</evidence>
<dbReference type="SUPFAM" id="SSF55681">
    <property type="entry name" value="Class II aaRS and biotin synthetases"/>
    <property type="match status" value="1"/>
</dbReference>
<name>A0ABS4MD72_9LACO</name>
<dbReference type="Proteomes" id="UP001519292">
    <property type="component" value="Unassembled WGS sequence"/>
</dbReference>
<dbReference type="Pfam" id="PF03099">
    <property type="entry name" value="BPL_LplA_LipB"/>
    <property type="match status" value="1"/>
</dbReference>
<dbReference type="PROSITE" id="PS51733">
    <property type="entry name" value="BPL_LPL_CATALYTIC"/>
    <property type="match status" value="1"/>
</dbReference>
<evidence type="ECO:0000256" key="5">
    <source>
        <dbReference type="ARBA" id="ARBA00024227"/>
    </source>
</evidence>
<dbReference type="EC" id="6.3.4.15" evidence="5"/>
<keyword evidence="3" id="KW-0067">ATP-binding</keyword>
<comment type="caution">
    <text evidence="7">The sequence shown here is derived from an EMBL/GenBank/DDBJ whole genome shotgun (WGS) entry which is preliminary data.</text>
</comment>
<dbReference type="InterPro" id="IPR008988">
    <property type="entry name" value="Transcriptional_repressor_C"/>
</dbReference>
<dbReference type="SUPFAM" id="SSF50037">
    <property type="entry name" value="C-terminal domain of transcriptional repressors"/>
    <property type="match status" value="1"/>
</dbReference>
<organism evidence="7 8">
    <name type="scientific">Lactobacillus colini</name>
    <dbReference type="NCBI Taxonomy" id="1819254"/>
    <lineage>
        <taxon>Bacteria</taxon>
        <taxon>Bacillati</taxon>
        <taxon>Bacillota</taxon>
        <taxon>Bacilli</taxon>
        <taxon>Lactobacillales</taxon>
        <taxon>Lactobacillaceae</taxon>
        <taxon>Lactobacillus</taxon>
    </lineage>
</organism>
<dbReference type="RefSeq" id="WP_209686377.1">
    <property type="nucleotide sequence ID" value="NZ_JAGGLU010000003.1"/>
</dbReference>
<dbReference type="CDD" id="cd16442">
    <property type="entry name" value="BPL"/>
    <property type="match status" value="1"/>
</dbReference>
<keyword evidence="4" id="KW-0092">Biotin</keyword>
<proteinExistence type="predicted"/>
<dbReference type="EMBL" id="JAGGLU010000003">
    <property type="protein sequence ID" value="MBP2057635.1"/>
    <property type="molecule type" value="Genomic_DNA"/>
</dbReference>
<gene>
    <name evidence="7" type="ORF">J2Z60_000806</name>
</gene>
<dbReference type="Pfam" id="PF02237">
    <property type="entry name" value="BPL_C"/>
    <property type="match status" value="1"/>
</dbReference>
<dbReference type="InterPro" id="IPR003142">
    <property type="entry name" value="BPL_C"/>
</dbReference>
<protein>
    <recommendedName>
        <fullName evidence="5">biotin--[biotin carboxyl-carrier protein] ligase</fullName>
        <ecNumber evidence="5">6.3.4.15</ecNumber>
    </recommendedName>
</protein>
<dbReference type="NCBIfam" id="TIGR00121">
    <property type="entry name" value="birA_ligase"/>
    <property type="match status" value="1"/>
</dbReference>
<dbReference type="InterPro" id="IPR045864">
    <property type="entry name" value="aa-tRNA-synth_II/BPL/LPL"/>
</dbReference>
<reference evidence="7 8" key="1">
    <citation type="submission" date="2021-03" db="EMBL/GenBank/DDBJ databases">
        <title>Genomic Encyclopedia of Type Strains, Phase IV (KMG-IV): sequencing the most valuable type-strain genomes for metagenomic binning, comparative biology and taxonomic classification.</title>
        <authorList>
            <person name="Goeker M."/>
        </authorList>
    </citation>
    <scope>NUCLEOTIDE SEQUENCE [LARGE SCALE GENOMIC DNA]</scope>
    <source>
        <strain evidence="7 8">DSM 101872</strain>
    </source>
</reference>
<evidence type="ECO:0000313" key="7">
    <source>
        <dbReference type="EMBL" id="MBP2057635.1"/>
    </source>
</evidence>
<evidence type="ECO:0000313" key="8">
    <source>
        <dbReference type="Proteomes" id="UP001519292"/>
    </source>
</evidence>
<dbReference type="InterPro" id="IPR004143">
    <property type="entry name" value="BPL_LPL_catalytic"/>
</dbReference>
<evidence type="ECO:0000256" key="3">
    <source>
        <dbReference type="ARBA" id="ARBA00022840"/>
    </source>
</evidence>
<keyword evidence="2" id="KW-0547">Nucleotide-binding</keyword>
<evidence type="ECO:0000256" key="4">
    <source>
        <dbReference type="ARBA" id="ARBA00023267"/>
    </source>
</evidence>
<dbReference type="Gene3D" id="3.30.930.10">
    <property type="entry name" value="Bira Bifunctional Protein, Domain 2"/>
    <property type="match status" value="1"/>
</dbReference>
<accession>A0ABS4MD72</accession>
<keyword evidence="8" id="KW-1185">Reference proteome</keyword>
<sequence>MRIFNYDQVTSTQDLAKKYLEHANQVAVFIANEQTAGYGKRGRDFYSPADSGLYYSLAIPNFQVDNDKIGLLTLNLATKIVKQLQEYFPKVNFSLKWVNDIYVNNKKVAGILAEGHNNGLVIGVGININTSNFPDELSTMVGSISEEKIDKQALIKLLITTTYAASQNYTHLNLTEYKSLSNVINKQITLKIGKQKLVGKAVDIDKLGRLVVEVNGELRKFSSGEITKLIL</sequence>
<dbReference type="GO" id="GO:0004077">
    <property type="term" value="F:biotin--[biotin carboxyl-carrier protein] ligase activity"/>
    <property type="evidence" value="ECO:0007669"/>
    <property type="project" value="UniProtKB-EC"/>
</dbReference>
<evidence type="ECO:0000256" key="1">
    <source>
        <dbReference type="ARBA" id="ARBA00022598"/>
    </source>
</evidence>
<dbReference type="Gene3D" id="2.30.30.100">
    <property type="match status" value="1"/>
</dbReference>
<feature type="domain" description="BPL/LPL catalytic" evidence="6">
    <location>
        <begin position="1"/>
        <end position="170"/>
    </location>
</feature>